<dbReference type="Pfam" id="PF20237">
    <property type="entry name" value="DUF6594"/>
    <property type="match status" value="1"/>
</dbReference>
<evidence type="ECO:0000313" key="3">
    <source>
        <dbReference type="EMBL" id="CAG8962483.1"/>
    </source>
</evidence>
<dbReference type="Proteomes" id="UP000696280">
    <property type="component" value="Unassembled WGS sequence"/>
</dbReference>
<comment type="caution">
    <text evidence="3">The sequence shown here is derived from an EMBL/GenBank/DDBJ whole genome shotgun (WGS) entry which is preliminary data.</text>
</comment>
<dbReference type="AlphaFoldDB" id="A0A9N9Q0T7"/>
<evidence type="ECO:0000256" key="1">
    <source>
        <dbReference type="SAM" id="MobiDB-lite"/>
    </source>
</evidence>
<keyword evidence="4" id="KW-1185">Reference proteome</keyword>
<reference evidence="3" key="1">
    <citation type="submission" date="2021-07" db="EMBL/GenBank/DDBJ databases">
        <authorList>
            <person name="Durling M."/>
        </authorList>
    </citation>
    <scope>NUCLEOTIDE SEQUENCE</scope>
</reference>
<dbReference type="EMBL" id="CAJVRL010000137">
    <property type="protein sequence ID" value="CAG8962483.1"/>
    <property type="molecule type" value="Genomic_DNA"/>
</dbReference>
<feature type="domain" description="DUF6594" evidence="2">
    <location>
        <begin position="37"/>
        <end position="86"/>
    </location>
</feature>
<proteinExistence type="predicted"/>
<evidence type="ECO:0000259" key="2">
    <source>
        <dbReference type="Pfam" id="PF20237"/>
    </source>
</evidence>
<feature type="compositionally biased region" description="Polar residues" evidence="1">
    <location>
        <begin position="1"/>
        <end position="23"/>
    </location>
</feature>
<dbReference type="InterPro" id="IPR046529">
    <property type="entry name" value="DUF6594"/>
</dbReference>
<sequence length="95" mass="10573">MNNADATQTGAPKRNASSQTNTALELGNCTRKPINGFPRVAQKLASDPDRTTTLFRRFDPLSSRNLLFLEAELSELETLQNKADQDDGELLIPRR</sequence>
<gene>
    <name evidence="3" type="ORF">HYFRA_00014218</name>
</gene>
<dbReference type="OrthoDB" id="5342093at2759"/>
<accession>A0A9N9Q0T7</accession>
<name>A0A9N9Q0T7_9HELO</name>
<feature type="region of interest" description="Disordered" evidence="1">
    <location>
        <begin position="1"/>
        <end position="32"/>
    </location>
</feature>
<protein>
    <recommendedName>
        <fullName evidence="2">DUF6594 domain-containing protein</fullName>
    </recommendedName>
</protein>
<evidence type="ECO:0000313" key="4">
    <source>
        <dbReference type="Proteomes" id="UP000696280"/>
    </source>
</evidence>
<dbReference type="PANTHER" id="PTHR34502:SF4">
    <property type="entry name" value="DUF6594 DOMAIN-CONTAINING PROTEIN"/>
    <property type="match status" value="1"/>
</dbReference>
<organism evidence="3 4">
    <name type="scientific">Hymenoscyphus fraxineus</name>
    <dbReference type="NCBI Taxonomy" id="746836"/>
    <lineage>
        <taxon>Eukaryota</taxon>
        <taxon>Fungi</taxon>
        <taxon>Dikarya</taxon>
        <taxon>Ascomycota</taxon>
        <taxon>Pezizomycotina</taxon>
        <taxon>Leotiomycetes</taxon>
        <taxon>Helotiales</taxon>
        <taxon>Helotiaceae</taxon>
        <taxon>Hymenoscyphus</taxon>
    </lineage>
</organism>
<dbReference type="PANTHER" id="PTHR34502">
    <property type="entry name" value="DUF6594 DOMAIN-CONTAINING PROTEIN-RELATED"/>
    <property type="match status" value="1"/>
</dbReference>